<evidence type="ECO:0000313" key="2">
    <source>
        <dbReference type="WBParaSite" id="maker-uti_cns_0001844-snap-gene-0.44-mRNA-1"/>
    </source>
</evidence>
<organism evidence="1 2">
    <name type="scientific">Macrostomum lignano</name>
    <dbReference type="NCBI Taxonomy" id="282301"/>
    <lineage>
        <taxon>Eukaryota</taxon>
        <taxon>Metazoa</taxon>
        <taxon>Spiralia</taxon>
        <taxon>Lophotrochozoa</taxon>
        <taxon>Platyhelminthes</taxon>
        <taxon>Rhabditophora</taxon>
        <taxon>Macrostomorpha</taxon>
        <taxon>Macrostomida</taxon>
        <taxon>Macrostomidae</taxon>
        <taxon>Macrostomum</taxon>
    </lineage>
</organism>
<sequence length="709" mass="80181">DSEKYSDRLNKYLANFNFNEEKSVLYFVTVVFIANEGQMALRDPKKLGSWAWFWLVESAQRLGKICLQSKEIGPEMTACVRFSIGSLLLNCASVKDVYAHKYLLKSFSHFQAAIERRIRKGLTRRIDAEIVLNEQSMVAIVNMATCFLELRQMDKCTALICQARLLLGKSTILDELSKHYLSAFIDYFDGVNDFERTSPLHSKLNAGSVILNARELRELYDSALEKLTRSAYRLRQSFSKSTIFASTLTMLGIVTANRTAEFNDTSLAYLQEAVQVEMALSQRSNTMRYLLQTISVAAGLFENDESAIALRWKELHSSVKSLHHNDLSATKEEHPIAVLLRFWSDNWRSARCLMNNSRKLSNELRGAFEASAAWFHLGAVLDSSLAEVCVDLNELLPKRMLRSGQIKRSAKSLSQSLQSWLPKSDNDLSDPVFALVEHRIAILDDALGATNEFMNSSDNSTTVLDLNQDYVNVELLPMPKPKRRLAPFQEAYDSCTSTGLLDTPLHACVHLSTAVILYKSAVKDLTKTAYSQYNAAVLKLRRASRVLELLEPLHPLTGDCYALLAVMYYNMMQLEDQEEKALNCLRACLKIQRNLIANGCATSCWAWRSIDVARKLAVYFATSDRQSEWSGIVTAADAILEMSRDCSVETRSLLLGDDAIWTEIRLGDRFVAERLVDPIIDWEGKQHLRETCEAMFGRVYPEDKPANLH</sequence>
<evidence type="ECO:0000313" key="1">
    <source>
        <dbReference type="Proteomes" id="UP000095280"/>
    </source>
</evidence>
<dbReference type="WBParaSite" id="maker-uti_cns_0001844-snap-gene-0.44-mRNA-1">
    <property type="protein sequence ID" value="maker-uti_cns_0001844-snap-gene-0.44-mRNA-1"/>
    <property type="gene ID" value="maker-uti_cns_0001844-snap-gene-0.44"/>
</dbReference>
<dbReference type="Proteomes" id="UP000095280">
    <property type="component" value="Unplaced"/>
</dbReference>
<keyword evidence="1" id="KW-1185">Reference proteome</keyword>
<protein>
    <submittedName>
        <fullName evidence="2">Separase</fullName>
    </submittedName>
</protein>
<name>A0A1I8GG15_9PLAT</name>
<reference evidence="2" key="1">
    <citation type="submission" date="2016-11" db="UniProtKB">
        <authorList>
            <consortium name="WormBaseParasite"/>
        </authorList>
    </citation>
    <scope>IDENTIFICATION</scope>
</reference>
<proteinExistence type="predicted"/>
<accession>A0A1I8GG15</accession>
<dbReference type="AlphaFoldDB" id="A0A1I8GG15"/>